<protein>
    <submittedName>
        <fullName evidence="1">Uncharacterized protein</fullName>
    </submittedName>
</protein>
<reference evidence="1" key="1">
    <citation type="submission" date="2022-08" db="EMBL/GenBank/DDBJ databases">
        <title>Genome Sequence of Lecanicillium fungicola.</title>
        <authorList>
            <person name="Buettner E."/>
        </authorList>
    </citation>
    <scope>NUCLEOTIDE SEQUENCE</scope>
    <source>
        <strain evidence="1">Babe33</strain>
    </source>
</reference>
<proteinExistence type="predicted"/>
<dbReference type="Proteomes" id="UP001143910">
    <property type="component" value="Unassembled WGS sequence"/>
</dbReference>
<gene>
    <name evidence="1" type="ORF">NQ176_g2460</name>
</gene>
<dbReference type="EMBL" id="JANJQO010000176">
    <property type="protein sequence ID" value="KAJ2980737.1"/>
    <property type="molecule type" value="Genomic_DNA"/>
</dbReference>
<sequence length="463" mass="52158">MHPSCKELVMFIFGGKYPGLIDDPALRQALEDADGTTADGTQKILSKKRSRAGISSCSSDSWVAKRRQRDDGSWMPVQEQELRAVAAFEAFDIPADDPRMPPSARDKFLVRAVFEIFERKLNGVSQGQNGEVQPIGTHLSFTLPRPATQAAESSTMADRAQKSAMSALSGTGQIKQAEKLPDINETVESEPRIEYKGHLLPPHLMLCQLKTYLSSPNVEQRASWATETAEILDFLAQLLQIRNEQRWSEDLDEVVDMFGAHAIYEDFHNQHPGLDHTLWPDIMDPVIKLPNPITALSSQDLSQPTELGKGKQKVKQEADGTLPSLDYDEDEDEEDIDLLPLDTLTLADAPYKEATDPFLYTRWHNRMKANLELASETAKWKTAEDLERTNKSKNPFTPSDIPPNRTGPISSTQLLDREARISLGDRIRLRLLCSSLRRIVLGRRMTRRLSIDRTCKNRQDLWG</sequence>
<keyword evidence="2" id="KW-1185">Reference proteome</keyword>
<evidence type="ECO:0000313" key="2">
    <source>
        <dbReference type="Proteomes" id="UP001143910"/>
    </source>
</evidence>
<organism evidence="1 2">
    <name type="scientific">Zarea fungicola</name>
    <dbReference type="NCBI Taxonomy" id="93591"/>
    <lineage>
        <taxon>Eukaryota</taxon>
        <taxon>Fungi</taxon>
        <taxon>Dikarya</taxon>
        <taxon>Ascomycota</taxon>
        <taxon>Pezizomycotina</taxon>
        <taxon>Sordariomycetes</taxon>
        <taxon>Hypocreomycetidae</taxon>
        <taxon>Hypocreales</taxon>
        <taxon>Cordycipitaceae</taxon>
        <taxon>Zarea</taxon>
    </lineage>
</organism>
<name>A0ACC1NN31_9HYPO</name>
<accession>A0ACC1NN31</accession>
<comment type="caution">
    <text evidence="1">The sequence shown here is derived from an EMBL/GenBank/DDBJ whole genome shotgun (WGS) entry which is preliminary data.</text>
</comment>
<evidence type="ECO:0000313" key="1">
    <source>
        <dbReference type="EMBL" id="KAJ2980737.1"/>
    </source>
</evidence>